<dbReference type="Pfam" id="PF13365">
    <property type="entry name" value="Trypsin_2"/>
    <property type="match status" value="1"/>
</dbReference>
<keyword evidence="5" id="KW-0503">Monooxygenase</keyword>
<dbReference type="InterPro" id="IPR020946">
    <property type="entry name" value="Flavin_mOase-like"/>
</dbReference>
<dbReference type="SUPFAM" id="SSF50494">
    <property type="entry name" value="Trypsin-like serine proteases"/>
    <property type="match status" value="1"/>
</dbReference>
<protein>
    <submittedName>
        <fullName evidence="5">Flavin-binding monooxygenase-like protein</fullName>
    </submittedName>
</protein>
<evidence type="ECO:0000256" key="4">
    <source>
        <dbReference type="ARBA" id="ARBA00023002"/>
    </source>
</evidence>
<dbReference type="GO" id="GO:0050661">
    <property type="term" value="F:NADP binding"/>
    <property type="evidence" value="ECO:0007669"/>
    <property type="project" value="InterPro"/>
</dbReference>
<comment type="similarity">
    <text evidence="1">Belongs to the FMO family.</text>
</comment>
<dbReference type="FunFam" id="3.50.50.60:FF:000258">
    <property type="entry name" value="Flavin-binding monooxygenase-like protein (AFU_orthologue AFUA_6G01900)"/>
    <property type="match status" value="1"/>
</dbReference>
<dbReference type="InterPro" id="IPR036188">
    <property type="entry name" value="FAD/NAD-bd_sf"/>
</dbReference>
<accession>A0A8H6JHI8</accession>
<keyword evidence="6" id="KW-1185">Reference proteome</keyword>
<dbReference type="SUPFAM" id="SSF51905">
    <property type="entry name" value="FAD/NAD(P)-binding domain"/>
    <property type="match status" value="1"/>
</dbReference>
<evidence type="ECO:0000256" key="2">
    <source>
        <dbReference type="ARBA" id="ARBA00022630"/>
    </source>
</evidence>
<dbReference type="Gene3D" id="2.40.10.120">
    <property type="match status" value="1"/>
</dbReference>
<reference evidence="5 6" key="1">
    <citation type="journal article" date="2020" name="Phytopathology">
        <title>Genome Sequence Resources of Colletotrichum truncatum, C. plurivorum, C. musicola, and C. sojae: Four Species Pathogenic to Soybean (Glycine max).</title>
        <authorList>
            <person name="Rogerio F."/>
            <person name="Boufleur T.R."/>
            <person name="Ciampi-Guillardi M."/>
            <person name="Sukno S.A."/>
            <person name="Thon M.R."/>
            <person name="Massola Junior N.S."/>
            <person name="Baroncelli R."/>
        </authorList>
    </citation>
    <scope>NUCLEOTIDE SEQUENCE [LARGE SCALE GENOMIC DNA]</scope>
    <source>
        <strain evidence="5 6">LFN0009</strain>
    </source>
</reference>
<evidence type="ECO:0000256" key="3">
    <source>
        <dbReference type="ARBA" id="ARBA00022827"/>
    </source>
</evidence>
<comment type="caution">
    <text evidence="5">The sequence shown here is derived from an EMBL/GenBank/DDBJ whole genome shotgun (WGS) entry which is preliminary data.</text>
</comment>
<name>A0A8H6JHI8_9PEZI</name>
<dbReference type="EMBL" id="WIGN01000061">
    <property type="protein sequence ID" value="KAF6812640.1"/>
    <property type="molecule type" value="Genomic_DNA"/>
</dbReference>
<dbReference type="PANTHER" id="PTHR23023">
    <property type="entry name" value="DIMETHYLANILINE MONOOXYGENASE"/>
    <property type="match status" value="1"/>
</dbReference>
<keyword evidence="2" id="KW-0285">Flavoprotein</keyword>
<keyword evidence="3" id="KW-0274">FAD</keyword>
<dbReference type="GO" id="GO:0004499">
    <property type="term" value="F:N,N-dimethylaniline monooxygenase activity"/>
    <property type="evidence" value="ECO:0007669"/>
    <property type="project" value="InterPro"/>
</dbReference>
<gene>
    <name evidence="5" type="ORF">CSOJ01_05059</name>
</gene>
<dbReference type="InterPro" id="IPR050346">
    <property type="entry name" value="FMO-like"/>
</dbReference>
<dbReference type="AlphaFoldDB" id="A0A8H6JHI8"/>
<organism evidence="5 6">
    <name type="scientific">Colletotrichum sojae</name>
    <dbReference type="NCBI Taxonomy" id="2175907"/>
    <lineage>
        <taxon>Eukaryota</taxon>
        <taxon>Fungi</taxon>
        <taxon>Dikarya</taxon>
        <taxon>Ascomycota</taxon>
        <taxon>Pezizomycotina</taxon>
        <taxon>Sordariomycetes</taxon>
        <taxon>Hypocreomycetidae</taxon>
        <taxon>Glomerellales</taxon>
        <taxon>Glomerellaceae</taxon>
        <taxon>Colletotrichum</taxon>
        <taxon>Colletotrichum orchidearum species complex</taxon>
    </lineage>
</organism>
<dbReference type="Pfam" id="PF00743">
    <property type="entry name" value="FMO-like"/>
    <property type="match status" value="1"/>
</dbReference>
<evidence type="ECO:0000256" key="1">
    <source>
        <dbReference type="ARBA" id="ARBA00009183"/>
    </source>
</evidence>
<evidence type="ECO:0000313" key="6">
    <source>
        <dbReference type="Proteomes" id="UP000652219"/>
    </source>
</evidence>
<evidence type="ECO:0000313" key="5">
    <source>
        <dbReference type="EMBL" id="KAF6812640.1"/>
    </source>
</evidence>
<dbReference type="Proteomes" id="UP000652219">
    <property type="component" value="Unassembled WGS sequence"/>
</dbReference>
<keyword evidence="4" id="KW-0560">Oxidoreductase</keyword>
<sequence length="907" mass="100318">METLDFAVIGAGWYGLAAAKTHHQLHPHNSLAVFDQAPTAGGVWAEHRLYPGLKSNNMLGTYEYPDFPMDPVTFGILPGQHIPGKVLHDYLTKYAQHFGVFDKIRFQHKILSVEHQETGGWVLTVLDGKDDKESQVFAKKLVIATGLTSQAFLPDFEGQESFGAPIFHGKDFLQNADTLETSKRVTVFGGTKSAWDLVYAYATKGIAVNWVIRGTFLTSSNVLEVDVNVEAESGHGPVWMAPPYVTPLKKWLEKLAHTRALTWFSPCAWGEADGYNKTRNFYHGTAIGRGIVNNFWSVLGNDVLTLNKYDSHPELKKLKPWCEAKHVASSLSILNYETDFFDLIRDGIVHVHVADIVKLSPKTVHLSNGSALESDALACATGWKHFQAIKFLPAGIEKELGIPHTPAPDSYPSATLLDSVDKEIFRRWPALRDQPTNNKKLKPLVENGGISTKEAVNPFTPLTPYSMYRFVAPPSQKLLAHRDIAFAGVLMHFTAAIIANTQALWIDAFFHDKLPAVREATSDPEAFEKLRYETALHNRFGKWRYPAGHGDSFPDFVFDAVPYVDWLLGDLGLNIYRKNGMIAEASEPYGPEDYKTITEEWAPTAVSPRWTRQRARLAASAAAAPTSPHRVSQALTNSEANAQRKTKIGTLPETLTASLKLKDLTKRDLRLLLAKRRQLQQGQIKLPDDMVRKGIASSVAATLVFAQEEAGTAVCISPRGILLTCSHCVTETAEDFDPSRSNWLLFASGQVVEARPLEWDARRDLALLEIVAAQESSPTAAETFPFIACAEVPPQLGSRLICVGHPGSEDLEAAEAGVKTGYDVLHLSTGSFKGCAEGQDPQDNSEIGALMHTCWTYWGHSGAPLIERRSGKLVGLHSSWDDQTCMRRGVALEAIRGFVEENRRFME</sequence>
<dbReference type="GO" id="GO:0050660">
    <property type="term" value="F:flavin adenine dinucleotide binding"/>
    <property type="evidence" value="ECO:0007669"/>
    <property type="project" value="InterPro"/>
</dbReference>
<proteinExistence type="inferred from homology"/>
<dbReference type="InterPro" id="IPR009003">
    <property type="entry name" value="Peptidase_S1_PA"/>
</dbReference>
<dbReference type="Gene3D" id="3.50.50.60">
    <property type="entry name" value="FAD/NAD(P)-binding domain"/>
    <property type="match status" value="1"/>
</dbReference>